<dbReference type="PROSITE" id="PS51833">
    <property type="entry name" value="HDOD"/>
    <property type="match status" value="1"/>
</dbReference>
<sequence>MVDVQQLLNLNDFNTLDESALIEIAEHAVLSAHKKSQRLVAEDLKDSEIYLLVGELEIKSDGDVDLGFVSGTDRAQHPIFRIHAPGLSGLCLTPCKVLAVDKRYIRKYNINLGVARQSEVAVEEFDCLSSAEMRAPFVTEVLEAFKGDKVKIPSLPAIARNISSAIGNDDVSIKKLSGLLQTDPAIAARILQVSNSAIYGGGSPVDSIQNAIAKMGLKAIHAVVICVVMRELFMPKNALIKKYIANFYEQSIRIGVICYELAKHSKGLDPDHGFLVGLLHDIGTLPILVIADEHPELSCNVGNLDDMLARLKSHIGASLLKQWQFADEYSYTAEHAYDWQRETTEADYCDLVQVAILHSQFVGGPQCHAPVLSEVPAFKRLGLDGVNPADEIRLLNKVSIRIKEMVKLLCS</sequence>
<proteinExistence type="predicted"/>
<accession>A0A3B0ZGE9</accession>
<feature type="domain" description="HDOD" evidence="1">
    <location>
        <begin position="152"/>
        <end position="339"/>
    </location>
</feature>
<name>A0A3B0ZGE9_9ZZZZ</name>
<dbReference type="PANTHER" id="PTHR33525">
    <property type="match status" value="1"/>
</dbReference>
<gene>
    <name evidence="2" type="ORF">MNBD_GAMMA23-2421</name>
</gene>
<dbReference type="Gene3D" id="1.10.3210.10">
    <property type="entry name" value="Hypothetical protein af1432"/>
    <property type="match status" value="1"/>
</dbReference>
<dbReference type="EMBL" id="UOFT01000027">
    <property type="protein sequence ID" value="VAW92578.1"/>
    <property type="molecule type" value="Genomic_DNA"/>
</dbReference>
<dbReference type="InterPro" id="IPR013976">
    <property type="entry name" value="HDOD"/>
</dbReference>
<reference evidence="2" key="1">
    <citation type="submission" date="2018-06" db="EMBL/GenBank/DDBJ databases">
        <authorList>
            <person name="Zhirakovskaya E."/>
        </authorList>
    </citation>
    <scope>NUCLEOTIDE SEQUENCE</scope>
</reference>
<dbReference type="PANTHER" id="PTHR33525:SF3">
    <property type="entry name" value="RIBONUCLEASE Y"/>
    <property type="match status" value="1"/>
</dbReference>
<evidence type="ECO:0000313" key="2">
    <source>
        <dbReference type="EMBL" id="VAW92578.1"/>
    </source>
</evidence>
<organism evidence="2">
    <name type="scientific">hydrothermal vent metagenome</name>
    <dbReference type="NCBI Taxonomy" id="652676"/>
    <lineage>
        <taxon>unclassified sequences</taxon>
        <taxon>metagenomes</taxon>
        <taxon>ecological metagenomes</taxon>
    </lineage>
</organism>
<dbReference type="Pfam" id="PF08668">
    <property type="entry name" value="HDOD"/>
    <property type="match status" value="1"/>
</dbReference>
<protein>
    <recommendedName>
        <fullName evidence="1">HDOD domain-containing protein</fullName>
    </recommendedName>
</protein>
<dbReference type="InterPro" id="IPR052340">
    <property type="entry name" value="RNase_Y/CdgJ"/>
</dbReference>
<dbReference type="AlphaFoldDB" id="A0A3B0ZGE9"/>
<evidence type="ECO:0000259" key="1">
    <source>
        <dbReference type="PROSITE" id="PS51833"/>
    </source>
</evidence>
<dbReference type="SUPFAM" id="SSF109604">
    <property type="entry name" value="HD-domain/PDEase-like"/>
    <property type="match status" value="1"/>
</dbReference>